<evidence type="ECO:0000259" key="8">
    <source>
        <dbReference type="PROSITE" id="PS50110"/>
    </source>
</evidence>
<dbReference type="InterPro" id="IPR011006">
    <property type="entry name" value="CheY-like_superfamily"/>
</dbReference>
<dbReference type="GO" id="GO:0032993">
    <property type="term" value="C:protein-DNA complex"/>
    <property type="evidence" value="ECO:0007669"/>
    <property type="project" value="TreeGrafter"/>
</dbReference>
<dbReference type="CDD" id="cd17574">
    <property type="entry name" value="REC_OmpR"/>
    <property type="match status" value="1"/>
</dbReference>
<evidence type="ECO:0000256" key="1">
    <source>
        <dbReference type="ARBA" id="ARBA00022553"/>
    </source>
</evidence>
<evidence type="ECO:0000256" key="6">
    <source>
        <dbReference type="PROSITE-ProRule" id="PRU00169"/>
    </source>
</evidence>
<feature type="modified residue" description="4-aspartylphosphate" evidence="6">
    <location>
        <position position="51"/>
    </location>
</feature>
<dbReference type="SMART" id="SM00862">
    <property type="entry name" value="Trans_reg_C"/>
    <property type="match status" value="1"/>
</dbReference>
<dbReference type="PANTHER" id="PTHR48111">
    <property type="entry name" value="REGULATOR OF RPOS"/>
    <property type="match status" value="1"/>
</dbReference>
<feature type="domain" description="OmpR/PhoB-type" evidence="9">
    <location>
        <begin position="118"/>
        <end position="212"/>
    </location>
</feature>
<dbReference type="GO" id="GO:0000976">
    <property type="term" value="F:transcription cis-regulatory region binding"/>
    <property type="evidence" value="ECO:0007669"/>
    <property type="project" value="TreeGrafter"/>
</dbReference>
<dbReference type="AlphaFoldDB" id="A0A383RAB4"/>
<dbReference type="SMART" id="SM00448">
    <property type="entry name" value="REC"/>
    <property type="match status" value="1"/>
</dbReference>
<evidence type="ECO:0000256" key="2">
    <source>
        <dbReference type="ARBA" id="ARBA00023012"/>
    </source>
</evidence>
<evidence type="ECO:0000256" key="3">
    <source>
        <dbReference type="ARBA" id="ARBA00023015"/>
    </source>
</evidence>
<dbReference type="PROSITE" id="PS51755">
    <property type="entry name" value="OMPR_PHOB"/>
    <property type="match status" value="1"/>
</dbReference>
<dbReference type="SUPFAM" id="SSF52172">
    <property type="entry name" value="CheY-like"/>
    <property type="match status" value="1"/>
</dbReference>
<dbReference type="Proteomes" id="UP000304148">
    <property type="component" value="Chromosome"/>
</dbReference>
<dbReference type="Pfam" id="PF00072">
    <property type="entry name" value="Response_reg"/>
    <property type="match status" value="1"/>
</dbReference>
<dbReference type="FunFam" id="3.40.50.2300:FF:000001">
    <property type="entry name" value="DNA-binding response regulator PhoB"/>
    <property type="match status" value="1"/>
</dbReference>
<dbReference type="InterPro" id="IPR036388">
    <property type="entry name" value="WH-like_DNA-bd_sf"/>
</dbReference>
<dbReference type="PANTHER" id="PTHR48111:SF73">
    <property type="entry name" value="ALKALINE PHOSPHATASE SYNTHESIS TRANSCRIPTIONAL REGULATORY PROTEIN PHOP"/>
    <property type="match status" value="1"/>
</dbReference>
<keyword evidence="1 6" id="KW-0597">Phosphoprotein</keyword>
<sequence>MNVLIADDEPHMLKILAAYFDKEGFRTFTAENGDQALEIYYNQPLDLAVLDWMMPHMSGIELCREIKANSKLKVLMLTAKGEYKDELTALDSGADEYIRKPFDPRILLARAKKLLNMQAQYLFGDIQVDMVGQKISKSGIDLQVTKKEFQLMKFFILNKGQVLTRKALLDHVWGYDYFGEERTVDTHIRRLREKIGEEWIRTHRGMGYSFEHPNSHE</sequence>
<feature type="domain" description="Response regulatory" evidence="8">
    <location>
        <begin position="2"/>
        <end position="115"/>
    </location>
</feature>
<dbReference type="RefSeq" id="WP_138185586.1">
    <property type="nucleotide sequence ID" value="NZ_LS992241.1"/>
</dbReference>
<evidence type="ECO:0000256" key="4">
    <source>
        <dbReference type="ARBA" id="ARBA00023125"/>
    </source>
</evidence>
<protein>
    <submittedName>
        <fullName evidence="10">DNA-binding response regulator</fullName>
    </submittedName>
</protein>
<dbReference type="Gene3D" id="3.40.50.2300">
    <property type="match status" value="1"/>
</dbReference>
<feature type="DNA-binding region" description="OmpR/PhoB-type" evidence="7">
    <location>
        <begin position="118"/>
        <end position="212"/>
    </location>
</feature>
<evidence type="ECO:0000259" key="9">
    <source>
        <dbReference type="PROSITE" id="PS51755"/>
    </source>
</evidence>
<dbReference type="InterPro" id="IPR001867">
    <property type="entry name" value="OmpR/PhoB-type_DNA-bd"/>
</dbReference>
<evidence type="ECO:0000313" key="10">
    <source>
        <dbReference type="EMBL" id="SYX83512.1"/>
    </source>
</evidence>
<proteinExistence type="predicted"/>
<dbReference type="GO" id="GO:0005829">
    <property type="term" value="C:cytosol"/>
    <property type="evidence" value="ECO:0007669"/>
    <property type="project" value="TreeGrafter"/>
</dbReference>
<dbReference type="PROSITE" id="PS50110">
    <property type="entry name" value="RESPONSE_REGULATORY"/>
    <property type="match status" value="1"/>
</dbReference>
<dbReference type="GO" id="GO:0000156">
    <property type="term" value="F:phosphorelay response regulator activity"/>
    <property type="evidence" value="ECO:0007669"/>
    <property type="project" value="TreeGrafter"/>
</dbReference>
<accession>A0A383RAB4</accession>
<evidence type="ECO:0000256" key="7">
    <source>
        <dbReference type="PROSITE-ProRule" id="PRU01091"/>
    </source>
</evidence>
<reference evidence="11" key="1">
    <citation type="submission" date="2018-08" db="EMBL/GenBank/DDBJ databases">
        <authorList>
            <person name="Chevrot R."/>
        </authorList>
    </citation>
    <scope>NUCLEOTIDE SEQUENCE [LARGE SCALE GENOMIC DNA]</scope>
</reference>
<keyword evidence="3" id="KW-0805">Transcription regulation</keyword>
<dbReference type="InterPro" id="IPR001789">
    <property type="entry name" value="Sig_transdc_resp-reg_receiver"/>
</dbReference>
<evidence type="ECO:0000256" key="5">
    <source>
        <dbReference type="ARBA" id="ARBA00023163"/>
    </source>
</evidence>
<name>A0A383RAB4_PAEAL</name>
<keyword evidence="5" id="KW-0804">Transcription</keyword>
<dbReference type="Pfam" id="PF00486">
    <property type="entry name" value="Trans_reg_C"/>
    <property type="match status" value="1"/>
</dbReference>
<gene>
    <name evidence="10" type="ORF">PBLR_11934</name>
</gene>
<organism evidence="10 11">
    <name type="scientific">Paenibacillus alvei</name>
    <name type="common">Bacillus alvei</name>
    <dbReference type="NCBI Taxonomy" id="44250"/>
    <lineage>
        <taxon>Bacteria</taxon>
        <taxon>Bacillati</taxon>
        <taxon>Bacillota</taxon>
        <taxon>Bacilli</taxon>
        <taxon>Bacillales</taxon>
        <taxon>Paenibacillaceae</taxon>
        <taxon>Paenibacillus</taxon>
    </lineage>
</organism>
<keyword evidence="4 7" id="KW-0238">DNA-binding</keyword>
<keyword evidence="2" id="KW-0902">Two-component regulatory system</keyword>
<dbReference type="GO" id="GO:0006355">
    <property type="term" value="P:regulation of DNA-templated transcription"/>
    <property type="evidence" value="ECO:0007669"/>
    <property type="project" value="InterPro"/>
</dbReference>
<evidence type="ECO:0000313" key="11">
    <source>
        <dbReference type="Proteomes" id="UP000304148"/>
    </source>
</evidence>
<dbReference type="EMBL" id="LS992241">
    <property type="protein sequence ID" value="SYX83512.1"/>
    <property type="molecule type" value="Genomic_DNA"/>
</dbReference>
<dbReference type="CDD" id="cd00383">
    <property type="entry name" value="trans_reg_C"/>
    <property type="match status" value="1"/>
</dbReference>
<dbReference type="Gene3D" id="1.10.10.10">
    <property type="entry name" value="Winged helix-like DNA-binding domain superfamily/Winged helix DNA-binding domain"/>
    <property type="match status" value="1"/>
</dbReference>
<dbReference type="InterPro" id="IPR039420">
    <property type="entry name" value="WalR-like"/>
</dbReference>